<reference evidence="2" key="2">
    <citation type="journal article" date="2024" name="Plant">
        <title>Genomic evolution and insights into agronomic trait innovations of Sesamum species.</title>
        <authorList>
            <person name="Miao H."/>
            <person name="Wang L."/>
            <person name="Qu L."/>
            <person name="Liu H."/>
            <person name="Sun Y."/>
            <person name="Le M."/>
            <person name="Wang Q."/>
            <person name="Wei S."/>
            <person name="Zheng Y."/>
            <person name="Lin W."/>
            <person name="Duan Y."/>
            <person name="Cao H."/>
            <person name="Xiong S."/>
            <person name="Wang X."/>
            <person name="Wei L."/>
            <person name="Li C."/>
            <person name="Ma Q."/>
            <person name="Ju M."/>
            <person name="Zhao R."/>
            <person name="Li G."/>
            <person name="Mu C."/>
            <person name="Tian Q."/>
            <person name="Mei H."/>
            <person name="Zhang T."/>
            <person name="Gao T."/>
            <person name="Zhang H."/>
        </authorList>
    </citation>
    <scope>NUCLEOTIDE SEQUENCE</scope>
    <source>
        <strain evidence="2">G02</strain>
    </source>
</reference>
<dbReference type="SUPFAM" id="SSF53098">
    <property type="entry name" value="Ribonuclease H-like"/>
    <property type="match status" value="1"/>
</dbReference>
<dbReference type="PROSITE" id="PS50994">
    <property type="entry name" value="INTEGRASE"/>
    <property type="match status" value="1"/>
</dbReference>
<proteinExistence type="predicted"/>
<dbReference type="InterPro" id="IPR036397">
    <property type="entry name" value="RNaseH_sf"/>
</dbReference>
<comment type="caution">
    <text evidence="2">The sequence shown here is derived from an EMBL/GenBank/DDBJ whole genome shotgun (WGS) entry which is preliminary data.</text>
</comment>
<dbReference type="InterPro" id="IPR052160">
    <property type="entry name" value="Gypsy_RT_Integrase-like"/>
</dbReference>
<dbReference type="InterPro" id="IPR012337">
    <property type="entry name" value="RNaseH-like_sf"/>
</dbReference>
<dbReference type="GO" id="GO:0015074">
    <property type="term" value="P:DNA integration"/>
    <property type="evidence" value="ECO:0007669"/>
    <property type="project" value="InterPro"/>
</dbReference>
<dbReference type="AlphaFoldDB" id="A0AAW2KLW3"/>
<dbReference type="PANTHER" id="PTHR47266">
    <property type="entry name" value="ENDONUCLEASE-RELATED"/>
    <property type="match status" value="1"/>
</dbReference>
<gene>
    <name evidence="2" type="ORF">Sradi_6148700</name>
</gene>
<evidence type="ECO:0000259" key="1">
    <source>
        <dbReference type="PROSITE" id="PS50994"/>
    </source>
</evidence>
<organism evidence="2">
    <name type="scientific">Sesamum radiatum</name>
    <name type="common">Black benniseed</name>
    <dbReference type="NCBI Taxonomy" id="300843"/>
    <lineage>
        <taxon>Eukaryota</taxon>
        <taxon>Viridiplantae</taxon>
        <taxon>Streptophyta</taxon>
        <taxon>Embryophyta</taxon>
        <taxon>Tracheophyta</taxon>
        <taxon>Spermatophyta</taxon>
        <taxon>Magnoliopsida</taxon>
        <taxon>eudicotyledons</taxon>
        <taxon>Gunneridae</taxon>
        <taxon>Pentapetalae</taxon>
        <taxon>asterids</taxon>
        <taxon>lamiids</taxon>
        <taxon>Lamiales</taxon>
        <taxon>Pedaliaceae</taxon>
        <taxon>Sesamum</taxon>
    </lineage>
</organism>
<protein>
    <recommendedName>
        <fullName evidence="1">Integrase catalytic domain-containing protein</fullName>
    </recommendedName>
</protein>
<dbReference type="GO" id="GO:0003676">
    <property type="term" value="F:nucleic acid binding"/>
    <property type="evidence" value="ECO:0007669"/>
    <property type="project" value="InterPro"/>
</dbReference>
<dbReference type="Gene3D" id="3.30.420.10">
    <property type="entry name" value="Ribonuclease H-like superfamily/Ribonuclease H"/>
    <property type="match status" value="1"/>
</dbReference>
<reference evidence="2" key="1">
    <citation type="submission" date="2020-06" db="EMBL/GenBank/DDBJ databases">
        <authorList>
            <person name="Li T."/>
            <person name="Hu X."/>
            <person name="Zhang T."/>
            <person name="Song X."/>
            <person name="Zhang H."/>
            <person name="Dai N."/>
            <person name="Sheng W."/>
            <person name="Hou X."/>
            <person name="Wei L."/>
        </authorList>
    </citation>
    <scope>NUCLEOTIDE SEQUENCE</scope>
    <source>
        <strain evidence="2">G02</strain>
        <tissue evidence="2">Leaf</tissue>
    </source>
</reference>
<accession>A0AAW2KLW3</accession>
<name>A0AAW2KLW3_SESRA</name>
<dbReference type="EMBL" id="JACGWJ010000028">
    <property type="protein sequence ID" value="KAL0307314.1"/>
    <property type="molecule type" value="Genomic_DNA"/>
</dbReference>
<evidence type="ECO:0000313" key="2">
    <source>
        <dbReference type="EMBL" id="KAL0307314.1"/>
    </source>
</evidence>
<feature type="domain" description="Integrase catalytic" evidence="1">
    <location>
        <begin position="25"/>
        <end position="103"/>
    </location>
</feature>
<dbReference type="InterPro" id="IPR001584">
    <property type="entry name" value="Integrase_cat-core"/>
</dbReference>
<sequence length="103" mass="11354">MQRCQACQFHANLIHQPLEPLHPTVASWPFDAWGLDVVGPLTKSSGGHLCILAATDYFSKWAEAVPLKEVKKENVTDFIRTTSFIATECLDIIADNGKPFAIA</sequence>